<dbReference type="STRING" id="8022.A0A060XD44"/>
<protein>
    <submittedName>
        <fullName evidence="2">Uncharacterized protein</fullName>
    </submittedName>
</protein>
<reference evidence="2" key="1">
    <citation type="journal article" date="2014" name="Nat. Commun.">
        <title>The rainbow trout genome provides novel insights into evolution after whole-genome duplication in vertebrates.</title>
        <authorList>
            <person name="Berthelot C."/>
            <person name="Brunet F."/>
            <person name="Chalopin D."/>
            <person name="Juanchich A."/>
            <person name="Bernard M."/>
            <person name="Noel B."/>
            <person name="Bento P."/>
            <person name="Da Silva C."/>
            <person name="Labadie K."/>
            <person name="Alberti A."/>
            <person name="Aury J.M."/>
            <person name="Louis A."/>
            <person name="Dehais P."/>
            <person name="Bardou P."/>
            <person name="Montfort J."/>
            <person name="Klopp C."/>
            <person name="Cabau C."/>
            <person name="Gaspin C."/>
            <person name="Thorgaard G.H."/>
            <person name="Boussaha M."/>
            <person name="Quillet E."/>
            <person name="Guyomard R."/>
            <person name="Galiana D."/>
            <person name="Bobe J."/>
            <person name="Volff J.N."/>
            <person name="Genet C."/>
            <person name="Wincker P."/>
            <person name="Jaillon O."/>
            <person name="Roest Crollius H."/>
            <person name="Guiguen Y."/>
        </authorList>
    </citation>
    <scope>NUCLEOTIDE SEQUENCE [LARGE SCALE GENOMIC DNA]</scope>
</reference>
<evidence type="ECO:0000313" key="2">
    <source>
        <dbReference type="EMBL" id="CDQ77386.1"/>
    </source>
</evidence>
<feature type="region of interest" description="Disordered" evidence="1">
    <location>
        <begin position="218"/>
        <end position="314"/>
    </location>
</feature>
<gene>
    <name evidence="2" type="ORF">GSONMT00020198001</name>
</gene>
<dbReference type="Proteomes" id="UP000193380">
    <property type="component" value="Unassembled WGS sequence"/>
</dbReference>
<feature type="region of interest" description="Disordered" evidence="1">
    <location>
        <begin position="1"/>
        <end position="21"/>
    </location>
</feature>
<reference evidence="2" key="2">
    <citation type="submission" date="2014-03" db="EMBL/GenBank/DDBJ databases">
        <authorList>
            <person name="Genoscope - CEA"/>
        </authorList>
    </citation>
    <scope>NUCLEOTIDE SEQUENCE</scope>
</reference>
<dbReference type="AlphaFoldDB" id="A0A060XD44"/>
<evidence type="ECO:0000313" key="3">
    <source>
        <dbReference type="Proteomes" id="UP000193380"/>
    </source>
</evidence>
<feature type="compositionally biased region" description="Polar residues" evidence="1">
    <location>
        <begin position="103"/>
        <end position="120"/>
    </location>
</feature>
<accession>A0A060XD44</accession>
<feature type="compositionally biased region" description="Basic and acidic residues" evidence="1">
    <location>
        <begin position="276"/>
        <end position="297"/>
    </location>
</feature>
<proteinExistence type="predicted"/>
<dbReference type="PaxDb" id="8022-A0A060XD44"/>
<organism evidence="2 3">
    <name type="scientific">Oncorhynchus mykiss</name>
    <name type="common">Rainbow trout</name>
    <name type="synonym">Salmo gairdneri</name>
    <dbReference type="NCBI Taxonomy" id="8022"/>
    <lineage>
        <taxon>Eukaryota</taxon>
        <taxon>Metazoa</taxon>
        <taxon>Chordata</taxon>
        <taxon>Craniata</taxon>
        <taxon>Vertebrata</taxon>
        <taxon>Euteleostomi</taxon>
        <taxon>Actinopterygii</taxon>
        <taxon>Neopterygii</taxon>
        <taxon>Teleostei</taxon>
        <taxon>Protacanthopterygii</taxon>
        <taxon>Salmoniformes</taxon>
        <taxon>Salmonidae</taxon>
        <taxon>Salmoninae</taxon>
        <taxon>Oncorhynchus</taxon>
    </lineage>
</organism>
<feature type="compositionally biased region" description="Polar residues" evidence="1">
    <location>
        <begin position="1"/>
        <end position="15"/>
    </location>
</feature>
<feature type="compositionally biased region" description="Polar residues" evidence="1">
    <location>
        <begin position="228"/>
        <end position="244"/>
    </location>
</feature>
<dbReference type="EMBL" id="FR905225">
    <property type="protein sequence ID" value="CDQ77386.1"/>
    <property type="molecule type" value="Genomic_DNA"/>
</dbReference>
<dbReference type="CDD" id="cd21949">
    <property type="entry name" value="TD_EMAP3"/>
    <property type="match status" value="1"/>
</dbReference>
<name>A0A060XD44_ONCMY</name>
<sequence>MDGSTNSLDDVSGSSAEYPDRVSMMEGRLQAQEDEIMLLKSSLADALRRLRLHDQLIPLLKQQIIAVNPAASRVLNQVYCSDGFSSSRKLSSSSALDSPRHPATSQVLNSTEGENGSNGDSPGLIHKTPTYDRATQTDLTPLVQDQELDRVPLALTRPVQSLSLEDALPEGMSLTEEARAKFHHIQGLELEEKDEEGEEKDLSWASSVEEAIHPTAIRNLQRDDLQDPNGSTESLSSASQTPISGSPAPPKDLSASPRSGPLSTILEGKKKPLARRNSEKLVKDPQEKTKKLLDKKAASSANLLNRSPSQESRTKDLIARAGNAYPTTLVSVQTRVATRTSGKQGNLLHVPGILQPYFRRSIMHYSNSM</sequence>
<evidence type="ECO:0000256" key="1">
    <source>
        <dbReference type="SAM" id="MobiDB-lite"/>
    </source>
</evidence>
<feature type="region of interest" description="Disordered" evidence="1">
    <location>
        <begin position="90"/>
        <end position="131"/>
    </location>
</feature>